<dbReference type="Proteomes" id="UP000219020">
    <property type="component" value="Plasmid pMJ2"/>
</dbReference>
<reference evidence="3" key="1">
    <citation type="submission" date="2017-04" db="EMBL/GenBank/DDBJ databases">
        <title>Genome evolution of the luminous symbionts of deep sea anglerfish.</title>
        <authorList>
            <person name="Hendry T.A."/>
        </authorList>
    </citation>
    <scope>NUCLEOTIDE SEQUENCE [LARGE SCALE GENOMIC DNA]</scope>
    <source>
        <plasmid evidence="3">pmj2</plasmid>
    </source>
</reference>
<comment type="caution">
    <text evidence="2">The sequence shown here is derived from an EMBL/GenBank/DDBJ whole genome shotgun (WGS) entry which is preliminary data.</text>
</comment>
<name>A0A2A5T7B7_9GAMM</name>
<dbReference type="InterPro" id="IPR002586">
    <property type="entry name" value="CobQ/CobB/MinD/ParA_Nub-bd_dom"/>
</dbReference>
<dbReference type="PANTHER" id="PTHR13696">
    <property type="entry name" value="P-LOOP CONTAINING NUCLEOSIDE TRIPHOSPHATE HYDROLASE"/>
    <property type="match status" value="1"/>
</dbReference>
<dbReference type="PANTHER" id="PTHR13696:SF96">
    <property type="entry name" value="COBQ_COBB_MIND_PARA NUCLEOTIDE BINDING DOMAIN-CONTAINING PROTEIN"/>
    <property type="match status" value="1"/>
</dbReference>
<dbReference type="SUPFAM" id="SSF52540">
    <property type="entry name" value="P-loop containing nucleoside triphosphate hydrolases"/>
    <property type="match status" value="1"/>
</dbReference>
<dbReference type="EMBL" id="NBYY01000007">
    <property type="protein sequence ID" value="PCS24022.1"/>
    <property type="molecule type" value="Genomic_DNA"/>
</dbReference>
<keyword evidence="3" id="KW-1185">Reference proteome</keyword>
<dbReference type="Pfam" id="PF01656">
    <property type="entry name" value="CbiA"/>
    <property type="match status" value="1"/>
</dbReference>
<dbReference type="RefSeq" id="WP_097355560.1">
    <property type="nucleotide sequence ID" value="NZ_CAWNJE010000002.1"/>
</dbReference>
<accession>A0A2A5T7B7</accession>
<dbReference type="PIRSF" id="PIRSF009320">
    <property type="entry name" value="Nuc_binding_HP_1000"/>
    <property type="match status" value="1"/>
</dbReference>
<evidence type="ECO:0000313" key="3">
    <source>
        <dbReference type="Proteomes" id="UP000219020"/>
    </source>
</evidence>
<dbReference type="Gene3D" id="3.40.50.300">
    <property type="entry name" value="P-loop containing nucleotide triphosphate hydrolases"/>
    <property type="match status" value="1"/>
</dbReference>
<keyword evidence="2" id="KW-0614">Plasmid</keyword>
<evidence type="ECO:0000313" key="2">
    <source>
        <dbReference type="EMBL" id="PCS24022.1"/>
    </source>
</evidence>
<gene>
    <name evidence="2" type="ORF">BTN49_0295</name>
</gene>
<organism evidence="2 3">
    <name type="scientific">Candidatus Enterovibrio escicola</name>
    <dbReference type="NCBI Taxonomy" id="1927127"/>
    <lineage>
        <taxon>Bacteria</taxon>
        <taxon>Pseudomonadati</taxon>
        <taxon>Pseudomonadota</taxon>
        <taxon>Gammaproteobacteria</taxon>
        <taxon>Vibrionales</taxon>
        <taxon>Vibrionaceae</taxon>
        <taxon>Enterovibrio</taxon>
    </lineage>
</organism>
<geneLocation type="plasmid" evidence="3">
    <name>pmj2</name>
</geneLocation>
<dbReference type="CDD" id="cd02042">
    <property type="entry name" value="ParAB_family"/>
    <property type="match status" value="1"/>
</dbReference>
<feature type="domain" description="CobQ/CobB/MinD/ParA nucleotide binding" evidence="1">
    <location>
        <begin position="5"/>
        <end position="190"/>
    </location>
</feature>
<dbReference type="InterPro" id="IPR050678">
    <property type="entry name" value="DNA_Partitioning_ATPase"/>
</dbReference>
<sequence length="222" mass="24874">MGKVILLAHQKGGVGKSNTATNLAVAIAKEQFNGETDRILLVDADPQATLYRWSQRREDNQNVNSFPCIRLDGNITSQIKIEAGKYDYVIIDAAGRDSREMRSAMLASDLMLIPTKASLADLELLEHMSETVETARDYNPDLTVSVFINMAPTNSQTEKTIAKQLLKEFPEFRLLNTVLSERKAHRDAFSEALGVHEWKDTKAKAEMSCLLKEICKEICNEI</sequence>
<dbReference type="InterPro" id="IPR027417">
    <property type="entry name" value="P-loop_NTPase"/>
</dbReference>
<protein>
    <submittedName>
        <fullName evidence="2">Chromosome (Plasmid) partitioning protein ParA</fullName>
    </submittedName>
</protein>
<dbReference type="AlphaFoldDB" id="A0A2A5T7B7"/>
<evidence type="ECO:0000259" key="1">
    <source>
        <dbReference type="Pfam" id="PF01656"/>
    </source>
</evidence>
<proteinExistence type="predicted"/>